<keyword evidence="2" id="KW-1185">Reference proteome</keyword>
<dbReference type="SUPFAM" id="SSF55144">
    <property type="entry name" value="LigT-like"/>
    <property type="match status" value="1"/>
</dbReference>
<dbReference type="Gene3D" id="3.90.1140.10">
    <property type="entry name" value="Cyclic phosphodiesterase"/>
    <property type="match status" value="1"/>
</dbReference>
<protein>
    <submittedName>
        <fullName evidence="1">2'-5' RNA ligase family protein</fullName>
    </submittedName>
</protein>
<accession>A0A849BRV3</accession>
<evidence type="ECO:0000313" key="1">
    <source>
        <dbReference type="EMBL" id="NNH23727.1"/>
    </source>
</evidence>
<name>A0A849BRV3_9ACTN</name>
<dbReference type="Pfam" id="PF13563">
    <property type="entry name" value="2_5_RNA_ligase2"/>
    <property type="match status" value="1"/>
</dbReference>
<keyword evidence="1" id="KW-0436">Ligase</keyword>
<reference evidence="1 2" key="1">
    <citation type="submission" date="2020-05" db="EMBL/GenBank/DDBJ databases">
        <title>MicrobeNet Type strains.</title>
        <authorList>
            <person name="Nicholson A.C."/>
        </authorList>
    </citation>
    <scope>NUCLEOTIDE SEQUENCE [LARGE SCALE GENOMIC DNA]</scope>
    <source>
        <strain evidence="1 2">JCM 14547</strain>
    </source>
</reference>
<organism evidence="1 2">
    <name type="scientific">Pseudokineococcus marinus</name>
    <dbReference type="NCBI Taxonomy" id="351215"/>
    <lineage>
        <taxon>Bacteria</taxon>
        <taxon>Bacillati</taxon>
        <taxon>Actinomycetota</taxon>
        <taxon>Actinomycetes</taxon>
        <taxon>Kineosporiales</taxon>
        <taxon>Kineosporiaceae</taxon>
        <taxon>Pseudokineococcus</taxon>
    </lineage>
</organism>
<dbReference type="PANTHER" id="PTHR40037:SF1">
    <property type="entry name" value="PHOSPHOESTERASE SAOUHSC_00951-RELATED"/>
    <property type="match status" value="1"/>
</dbReference>
<dbReference type="EMBL" id="JABEMA010000186">
    <property type="protein sequence ID" value="NNH23727.1"/>
    <property type="molecule type" value="Genomic_DNA"/>
</dbReference>
<dbReference type="PANTHER" id="PTHR40037">
    <property type="entry name" value="PHOSPHOESTERASE YJCG-RELATED"/>
    <property type="match status" value="1"/>
</dbReference>
<gene>
    <name evidence="1" type="ORF">HLB09_11620</name>
</gene>
<dbReference type="AlphaFoldDB" id="A0A849BRV3"/>
<comment type="caution">
    <text evidence="1">The sequence shown here is derived from an EMBL/GenBank/DDBJ whole genome shotgun (WGS) entry which is preliminary data.</text>
</comment>
<dbReference type="InterPro" id="IPR050580">
    <property type="entry name" value="2H_phosphoesterase_YjcG-like"/>
</dbReference>
<dbReference type="InterPro" id="IPR009097">
    <property type="entry name" value="Cyclic_Pdiesterase"/>
</dbReference>
<sequence>MGLPLVPASDGVVTVGVAVAVPEPHAAELRERRRGFGDPMADAVPAHVTLLPPTPVPVVDVDGVVAHLEGAARCTAPFTMRLRGAGTFRPVSPVVFVQVAEGVSSCEVLEAAVRCGPLARDVEFAYHPHVTVAHHVDAASLDRALDELSDYEVVFPVDAFWLYRHGVDGVWRPDRRFALAGGAA</sequence>
<proteinExistence type="predicted"/>
<dbReference type="Proteomes" id="UP000555552">
    <property type="component" value="Unassembled WGS sequence"/>
</dbReference>
<dbReference type="GO" id="GO:0016874">
    <property type="term" value="F:ligase activity"/>
    <property type="evidence" value="ECO:0007669"/>
    <property type="project" value="UniProtKB-KW"/>
</dbReference>
<evidence type="ECO:0000313" key="2">
    <source>
        <dbReference type="Proteomes" id="UP000555552"/>
    </source>
</evidence>